<organism evidence="8 9">
    <name type="scientific">Podospora aff. communis PSN243</name>
    <dbReference type="NCBI Taxonomy" id="3040156"/>
    <lineage>
        <taxon>Eukaryota</taxon>
        <taxon>Fungi</taxon>
        <taxon>Dikarya</taxon>
        <taxon>Ascomycota</taxon>
        <taxon>Pezizomycotina</taxon>
        <taxon>Sordariomycetes</taxon>
        <taxon>Sordariomycetidae</taxon>
        <taxon>Sordariales</taxon>
        <taxon>Podosporaceae</taxon>
        <taxon>Podospora</taxon>
    </lineage>
</organism>
<dbReference type="PANTHER" id="PTHR48182:SF2">
    <property type="entry name" value="PROTEIN SERAC1"/>
    <property type="match status" value="1"/>
</dbReference>
<gene>
    <name evidence="8" type="ORF">QBC34DRAFT_487881</name>
</gene>
<keyword evidence="9" id="KW-1185">Reference proteome</keyword>
<dbReference type="InterPro" id="IPR029058">
    <property type="entry name" value="AB_hydrolase_fold"/>
</dbReference>
<evidence type="ECO:0000256" key="3">
    <source>
        <dbReference type="ARBA" id="ARBA00004370"/>
    </source>
</evidence>
<keyword evidence="6" id="KW-0472">Membrane</keyword>
<evidence type="ECO:0000259" key="7">
    <source>
        <dbReference type="Pfam" id="PF00931"/>
    </source>
</evidence>
<evidence type="ECO:0000256" key="2">
    <source>
        <dbReference type="ARBA" id="ARBA00004240"/>
    </source>
</evidence>
<dbReference type="GO" id="GO:0005739">
    <property type="term" value="C:mitochondrion"/>
    <property type="evidence" value="ECO:0007669"/>
    <property type="project" value="UniProtKB-SubCell"/>
</dbReference>
<evidence type="ECO:0000256" key="5">
    <source>
        <dbReference type="ARBA" id="ARBA00023128"/>
    </source>
</evidence>
<dbReference type="PANTHER" id="PTHR48182">
    <property type="entry name" value="PROTEIN SERAC1"/>
    <property type="match status" value="1"/>
</dbReference>
<dbReference type="GO" id="GO:0016787">
    <property type="term" value="F:hydrolase activity"/>
    <property type="evidence" value="ECO:0007669"/>
    <property type="project" value="UniProtKB-KW"/>
</dbReference>
<sequence>MPDMYARRRNGLVTAAPLKDGKTFRVRGVPLQWDAKDLRSFLAEHHQSADPTVKSIALEIDGWSRTGTTRILLPKPPGDQLNRNKDLIIDDEFHGITTLYAPPPEDHKVDIIALSGLGGHAFGSFKERGGTHMWLRDALPYDLTHEDTDRSMARVMTYGYESAVAGSKNMQNLEDLATSFHNSLLALVSAPAVKPIILVAHSLGGLIVKQAVITLSKSKNEDDQRLIQAIYGIVFFGVPHDGMDTSSLIPMVGDGPNRFLIESINRIGSQILSIQQREFHAALGEKSHSEIVCFYETLESPTAQVKDGKWEMKGPTAVLVTKSSATYYRPWEDGAKHICAVARKHSDMVKFGPQDHEYDKARERIRGLARRALIIRRRIQGVNTKFIVPYNQNTDFVARAGILNDLQQQLGFGQRGGTPRSRVALYGLGGVGKTQIALAYMCWLQEECPEVSVFWVHASSAERFRQDYVSIAQKCQIPGHDDPKAEALTLVKTWLKSKDRGRWLMVIDNADDAELFSQTGNLDQWVPECPHGSVLVTTRNKVAGSSLTQVGHLIEVGKMNEGEPKQLLREKLKADNPDPDDLSRLASRLENLPLALVQAAAFIQAMSVSVVKYLGLLEKSDQNLVDLLSEKFKTVGRDMNTPHEVVETWILSFEHIQRQNTFAGELLSLMSLFDRQVIPKKFLS</sequence>
<evidence type="ECO:0000256" key="6">
    <source>
        <dbReference type="ARBA" id="ARBA00023136"/>
    </source>
</evidence>
<protein>
    <submittedName>
        <fullName evidence="8">P-loop containing nucleoside triphosphate hydrolase protein</fullName>
    </submittedName>
</protein>
<evidence type="ECO:0000256" key="4">
    <source>
        <dbReference type="ARBA" id="ARBA00022824"/>
    </source>
</evidence>
<dbReference type="SUPFAM" id="SSF53474">
    <property type="entry name" value="alpha/beta-Hydrolases"/>
    <property type="match status" value="1"/>
</dbReference>
<keyword evidence="8" id="KW-0378">Hydrolase</keyword>
<comment type="subcellular location">
    <subcellularLocation>
        <location evidence="2">Endoplasmic reticulum</location>
    </subcellularLocation>
    <subcellularLocation>
        <location evidence="3">Membrane</location>
    </subcellularLocation>
    <subcellularLocation>
        <location evidence="1">Mitochondrion</location>
    </subcellularLocation>
</comment>
<evidence type="ECO:0000313" key="8">
    <source>
        <dbReference type="EMBL" id="KAK4444370.1"/>
    </source>
</evidence>
<dbReference type="InterPro" id="IPR052374">
    <property type="entry name" value="SERAC1"/>
</dbReference>
<dbReference type="Gene3D" id="3.40.50.1820">
    <property type="entry name" value="alpha/beta hydrolase"/>
    <property type="match status" value="1"/>
</dbReference>
<dbReference type="InterPro" id="IPR027417">
    <property type="entry name" value="P-loop_NTPase"/>
</dbReference>
<keyword evidence="4" id="KW-0256">Endoplasmic reticulum</keyword>
<evidence type="ECO:0000313" key="9">
    <source>
        <dbReference type="Proteomes" id="UP001321760"/>
    </source>
</evidence>
<dbReference type="EMBL" id="MU865978">
    <property type="protein sequence ID" value="KAK4444370.1"/>
    <property type="molecule type" value="Genomic_DNA"/>
</dbReference>
<accession>A0AAV9G7M9</accession>
<dbReference type="Gene3D" id="3.40.50.300">
    <property type="entry name" value="P-loop containing nucleotide triphosphate hydrolases"/>
    <property type="match status" value="1"/>
</dbReference>
<evidence type="ECO:0000256" key="1">
    <source>
        <dbReference type="ARBA" id="ARBA00004173"/>
    </source>
</evidence>
<reference evidence="8" key="1">
    <citation type="journal article" date="2023" name="Mol. Phylogenet. Evol.">
        <title>Genome-scale phylogeny and comparative genomics of the fungal order Sordariales.</title>
        <authorList>
            <person name="Hensen N."/>
            <person name="Bonometti L."/>
            <person name="Westerberg I."/>
            <person name="Brannstrom I.O."/>
            <person name="Guillou S."/>
            <person name="Cros-Aarteil S."/>
            <person name="Calhoun S."/>
            <person name="Haridas S."/>
            <person name="Kuo A."/>
            <person name="Mondo S."/>
            <person name="Pangilinan J."/>
            <person name="Riley R."/>
            <person name="LaButti K."/>
            <person name="Andreopoulos B."/>
            <person name="Lipzen A."/>
            <person name="Chen C."/>
            <person name="Yan M."/>
            <person name="Daum C."/>
            <person name="Ng V."/>
            <person name="Clum A."/>
            <person name="Steindorff A."/>
            <person name="Ohm R.A."/>
            <person name="Martin F."/>
            <person name="Silar P."/>
            <person name="Natvig D.O."/>
            <person name="Lalanne C."/>
            <person name="Gautier V."/>
            <person name="Ament-Velasquez S.L."/>
            <person name="Kruys A."/>
            <person name="Hutchinson M.I."/>
            <person name="Powell A.J."/>
            <person name="Barry K."/>
            <person name="Miller A.N."/>
            <person name="Grigoriev I.V."/>
            <person name="Debuchy R."/>
            <person name="Gladieux P."/>
            <person name="Hiltunen Thoren M."/>
            <person name="Johannesson H."/>
        </authorList>
    </citation>
    <scope>NUCLEOTIDE SEQUENCE</scope>
    <source>
        <strain evidence="8">PSN243</strain>
    </source>
</reference>
<feature type="domain" description="NB-ARC" evidence="7">
    <location>
        <begin position="422"/>
        <end position="562"/>
    </location>
</feature>
<name>A0AAV9G7M9_9PEZI</name>
<proteinExistence type="predicted"/>
<reference evidence="8" key="2">
    <citation type="submission" date="2023-05" db="EMBL/GenBank/DDBJ databases">
        <authorList>
            <consortium name="Lawrence Berkeley National Laboratory"/>
            <person name="Steindorff A."/>
            <person name="Hensen N."/>
            <person name="Bonometti L."/>
            <person name="Westerberg I."/>
            <person name="Brannstrom I.O."/>
            <person name="Guillou S."/>
            <person name="Cros-Aarteil S."/>
            <person name="Calhoun S."/>
            <person name="Haridas S."/>
            <person name="Kuo A."/>
            <person name="Mondo S."/>
            <person name="Pangilinan J."/>
            <person name="Riley R."/>
            <person name="Labutti K."/>
            <person name="Andreopoulos B."/>
            <person name="Lipzen A."/>
            <person name="Chen C."/>
            <person name="Yanf M."/>
            <person name="Daum C."/>
            <person name="Ng V."/>
            <person name="Clum A."/>
            <person name="Ohm R."/>
            <person name="Martin F."/>
            <person name="Silar P."/>
            <person name="Natvig D."/>
            <person name="Lalanne C."/>
            <person name="Gautier V."/>
            <person name="Ament-Velasquez S.L."/>
            <person name="Kruys A."/>
            <person name="Hutchinson M.I."/>
            <person name="Powell A.J."/>
            <person name="Barry K."/>
            <person name="Miller A.N."/>
            <person name="Grigoriev I.V."/>
            <person name="Debuchy R."/>
            <person name="Gladieux P."/>
            <person name="Thoren M.H."/>
            <person name="Johannesson H."/>
        </authorList>
    </citation>
    <scope>NUCLEOTIDE SEQUENCE</scope>
    <source>
        <strain evidence="8">PSN243</strain>
    </source>
</reference>
<dbReference type="SUPFAM" id="SSF52540">
    <property type="entry name" value="P-loop containing nucleoside triphosphate hydrolases"/>
    <property type="match status" value="1"/>
</dbReference>
<dbReference type="InterPro" id="IPR002182">
    <property type="entry name" value="NB-ARC"/>
</dbReference>
<dbReference type="Pfam" id="PF00931">
    <property type="entry name" value="NB-ARC"/>
    <property type="match status" value="1"/>
</dbReference>
<dbReference type="GO" id="GO:0043531">
    <property type="term" value="F:ADP binding"/>
    <property type="evidence" value="ECO:0007669"/>
    <property type="project" value="InterPro"/>
</dbReference>
<keyword evidence="5" id="KW-0496">Mitochondrion</keyword>
<dbReference type="AlphaFoldDB" id="A0AAV9G7M9"/>
<dbReference type="Proteomes" id="UP001321760">
    <property type="component" value="Unassembled WGS sequence"/>
</dbReference>
<feature type="non-terminal residue" evidence="8">
    <location>
        <position position="684"/>
    </location>
</feature>
<dbReference type="GO" id="GO:0005783">
    <property type="term" value="C:endoplasmic reticulum"/>
    <property type="evidence" value="ECO:0007669"/>
    <property type="project" value="UniProtKB-SubCell"/>
</dbReference>
<dbReference type="GO" id="GO:0016020">
    <property type="term" value="C:membrane"/>
    <property type="evidence" value="ECO:0007669"/>
    <property type="project" value="UniProtKB-SubCell"/>
</dbReference>
<comment type="caution">
    <text evidence="8">The sequence shown here is derived from an EMBL/GenBank/DDBJ whole genome shotgun (WGS) entry which is preliminary data.</text>
</comment>